<name>A0A8T0TES5_PANVG</name>
<feature type="region of interest" description="Disordered" evidence="1">
    <location>
        <begin position="1"/>
        <end position="141"/>
    </location>
</feature>
<keyword evidence="3" id="KW-1185">Reference proteome</keyword>
<feature type="compositionally biased region" description="Basic residues" evidence="1">
    <location>
        <begin position="115"/>
        <end position="127"/>
    </location>
</feature>
<accession>A0A8T0TES5</accession>
<gene>
    <name evidence="2" type="ORF">PVAP13_4NG263800</name>
</gene>
<feature type="compositionally biased region" description="Low complexity" evidence="1">
    <location>
        <begin position="68"/>
        <end position="87"/>
    </location>
</feature>
<feature type="compositionally biased region" description="Low complexity" evidence="1">
    <location>
        <begin position="103"/>
        <end position="114"/>
    </location>
</feature>
<reference evidence="2" key="1">
    <citation type="submission" date="2020-05" db="EMBL/GenBank/DDBJ databases">
        <title>WGS assembly of Panicum virgatum.</title>
        <authorList>
            <person name="Lovell J.T."/>
            <person name="Jenkins J."/>
            <person name="Shu S."/>
            <person name="Juenger T.E."/>
            <person name="Schmutz J."/>
        </authorList>
    </citation>
    <scope>NUCLEOTIDE SEQUENCE</scope>
    <source>
        <strain evidence="2">AP13</strain>
    </source>
</reference>
<dbReference type="AlphaFoldDB" id="A0A8T0TES5"/>
<evidence type="ECO:0000256" key="1">
    <source>
        <dbReference type="SAM" id="MobiDB-lite"/>
    </source>
</evidence>
<sequence>MRNWGGFGSGRRDRRKTRRDPAGGSRSAGRARLHLQRRRRRHVWPHRRRRARRPACTGEGCPRRRAAVRPPLAQSFPTLSLSFSLSPGRGRSSGWQGARPLPSRGAAAASSGGAVRRRSRAGSRRRGGGHEHGCVRRARRIRRRPRWRTPAARLGLWGARRRSPRPRATRDAVLAYASLLPLSLLSLCPVSSGWGRARPRGTWPAAGGGRLVGGAAVAGRRCGVDCGLILENFRGLFENKFEREEWTAGCISRRLEGFYAK</sequence>
<evidence type="ECO:0000313" key="2">
    <source>
        <dbReference type="EMBL" id="KAG2607645.1"/>
    </source>
</evidence>
<evidence type="ECO:0000313" key="3">
    <source>
        <dbReference type="Proteomes" id="UP000823388"/>
    </source>
</evidence>
<dbReference type="EMBL" id="CM029044">
    <property type="protein sequence ID" value="KAG2607645.1"/>
    <property type="molecule type" value="Genomic_DNA"/>
</dbReference>
<feature type="compositionally biased region" description="Basic residues" evidence="1">
    <location>
        <begin position="29"/>
        <end position="53"/>
    </location>
</feature>
<dbReference type="Proteomes" id="UP000823388">
    <property type="component" value="Chromosome 4N"/>
</dbReference>
<proteinExistence type="predicted"/>
<protein>
    <submittedName>
        <fullName evidence="2">Uncharacterized protein</fullName>
    </submittedName>
</protein>
<organism evidence="2 3">
    <name type="scientific">Panicum virgatum</name>
    <name type="common">Blackwell switchgrass</name>
    <dbReference type="NCBI Taxonomy" id="38727"/>
    <lineage>
        <taxon>Eukaryota</taxon>
        <taxon>Viridiplantae</taxon>
        <taxon>Streptophyta</taxon>
        <taxon>Embryophyta</taxon>
        <taxon>Tracheophyta</taxon>
        <taxon>Spermatophyta</taxon>
        <taxon>Magnoliopsida</taxon>
        <taxon>Liliopsida</taxon>
        <taxon>Poales</taxon>
        <taxon>Poaceae</taxon>
        <taxon>PACMAD clade</taxon>
        <taxon>Panicoideae</taxon>
        <taxon>Panicodae</taxon>
        <taxon>Paniceae</taxon>
        <taxon>Panicinae</taxon>
        <taxon>Panicum</taxon>
        <taxon>Panicum sect. Hiantes</taxon>
    </lineage>
</organism>
<comment type="caution">
    <text evidence="2">The sequence shown here is derived from an EMBL/GenBank/DDBJ whole genome shotgun (WGS) entry which is preliminary data.</text>
</comment>